<dbReference type="EMBL" id="CP136895">
    <property type="protein sequence ID" value="WOL12465.1"/>
    <property type="molecule type" value="Genomic_DNA"/>
</dbReference>
<evidence type="ECO:0000256" key="6">
    <source>
        <dbReference type="SAM" id="Phobius"/>
    </source>
</evidence>
<dbReference type="GO" id="GO:0009134">
    <property type="term" value="P:nucleoside diphosphate catabolic process"/>
    <property type="evidence" value="ECO:0007669"/>
    <property type="project" value="TreeGrafter"/>
</dbReference>
<evidence type="ECO:0000256" key="4">
    <source>
        <dbReference type="PIRSR" id="PIRSR600407-2"/>
    </source>
</evidence>
<evidence type="ECO:0000256" key="5">
    <source>
        <dbReference type="RuleBase" id="RU003833"/>
    </source>
</evidence>
<dbReference type="GO" id="GO:0005524">
    <property type="term" value="F:ATP binding"/>
    <property type="evidence" value="ECO:0007669"/>
    <property type="project" value="UniProtKB-KW"/>
</dbReference>
<accession>A0AAQ3QLH8</accession>
<dbReference type="Gene3D" id="3.30.420.150">
    <property type="entry name" value="Exopolyphosphatase. Domain 2"/>
    <property type="match status" value="1"/>
</dbReference>
<keyword evidence="2 5" id="KW-0378">Hydrolase</keyword>
<evidence type="ECO:0000256" key="3">
    <source>
        <dbReference type="PIRSR" id="PIRSR600407-1"/>
    </source>
</evidence>
<feature type="binding site" evidence="4">
    <location>
        <begin position="217"/>
        <end position="221"/>
    </location>
    <ligand>
        <name>ATP</name>
        <dbReference type="ChEBI" id="CHEBI:30616"/>
    </ligand>
</feature>
<dbReference type="PROSITE" id="PS01238">
    <property type="entry name" value="GDA1_CD39_NTPASE"/>
    <property type="match status" value="1"/>
</dbReference>
<evidence type="ECO:0000256" key="2">
    <source>
        <dbReference type="ARBA" id="ARBA00022801"/>
    </source>
</evidence>
<feature type="active site" description="Proton acceptor" evidence="3">
    <location>
        <position position="187"/>
    </location>
</feature>
<proteinExistence type="inferred from homology"/>
<dbReference type="GO" id="GO:0017110">
    <property type="term" value="F:nucleoside diphosphate phosphatase activity"/>
    <property type="evidence" value="ECO:0007669"/>
    <property type="project" value="TreeGrafter"/>
</dbReference>
<keyword evidence="6" id="KW-0812">Transmembrane</keyword>
<comment type="similarity">
    <text evidence="1 5">Belongs to the GDA1/CD39 NTPase family.</text>
</comment>
<gene>
    <name evidence="7" type="ORF">Cni_G21232</name>
</gene>
<protein>
    <recommendedName>
        <fullName evidence="9">Apyrase 6</fullName>
    </recommendedName>
</protein>
<dbReference type="Pfam" id="PF01150">
    <property type="entry name" value="GDA1_CD39"/>
    <property type="match status" value="1"/>
</dbReference>
<keyword evidence="4" id="KW-0067">ATP-binding</keyword>
<name>A0AAQ3QLH8_9LILI</name>
<keyword evidence="8" id="KW-1185">Reference proteome</keyword>
<evidence type="ECO:0000313" key="8">
    <source>
        <dbReference type="Proteomes" id="UP001327560"/>
    </source>
</evidence>
<feature type="transmembrane region" description="Helical" evidence="6">
    <location>
        <begin position="455"/>
        <end position="472"/>
    </location>
</feature>
<dbReference type="GO" id="GO:0016020">
    <property type="term" value="C:membrane"/>
    <property type="evidence" value="ECO:0007669"/>
    <property type="project" value="TreeGrafter"/>
</dbReference>
<reference evidence="7 8" key="1">
    <citation type="submission" date="2023-10" db="EMBL/GenBank/DDBJ databases">
        <title>Chromosome-scale genome assembly provides insights into flower coloration mechanisms of Canna indica.</title>
        <authorList>
            <person name="Li C."/>
        </authorList>
    </citation>
    <scope>NUCLEOTIDE SEQUENCE [LARGE SCALE GENOMIC DNA]</scope>
    <source>
        <tissue evidence="7">Flower</tissue>
    </source>
</reference>
<dbReference type="Gene3D" id="3.30.420.40">
    <property type="match status" value="1"/>
</dbReference>
<evidence type="ECO:0000313" key="7">
    <source>
        <dbReference type="EMBL" id="WOL12465.1"/>
    </source>
</evidence>
<feature type="transmembrane region" description="Helical" evidence="6">
    <location>
        <begin position="34"/>
        <end position="52"/>
    </location>
</feature>
<keyword evidence="4" id="KW-0547">Nucleotide-binding</keyword>
<keyword evidence="6" id="KW-0472">Membrane</keyword>
<dbReference type="InterPro" id="IPR000407">
    <property type="entry name" value="GDA1_CD39_NTPase"/>
</dbReference>
<dbReference type="PANTHER" id="PTHR11782:SF3">
    <property type="entry name" value="APYRASE 6-RELATED"/>
    <property type="match status" value="1"/>
</dbReference>
<keyword evidence="6" id="KW-1133">Transmembrane helix</keyword>
<dbReference type="PANTHER" id="PTHR11782">
    <property type="entry name" value="ADENOSINE/GUANOSINE DIPHOSPHATASE"/>
    <property type="match status" value="1"/>
</dbReference>
<dbReference type="Proteomes" id="UP001327560">
    <property type="component" value="Chromosome 6"/>
</dbReference>
<organism evidence="7 8">
    <name type="scientific">Canna indica</name>
    <name type="common">Indian-shot</name>
    <dbReference type="NCBI Taxonomy" id="4628"/>
    <lineage>
        <taxon>Eukaryota</taxon>
        <taxon>Viridiplantae</taxon>
        <taxon>Streptophyta</taxon>
        <taxon>Embryophyta</taxon>
        <taxon>Tracheophyta</taxon>
        <taxon>Spermatophyta</taxon>
        <taxon>Magnoliopsida</taxon>
        <taxon>Liliopsida</taxon>
        <taxon>Zingiberales</taxon>
        <taxon>Cannaceae</taxon>
        <taxon>Canna</taxon>
    </lineage>
</organism>
<dbReference type="AlphaFoldDB" id="A0AAQ3QLH8"/>
<evidence type="ECO:0008006" key="9">
    <source>
        <dbReference type="Google" id="ProtNLM"/>
    </source>
</evidence>
<sequence>MDAPRPPIRHPSAGFFSLLPGSLSFAHKPHRRRMWLSTVSLAVVLSLVYLVTASRSSASTPRFGIIIDAGSSGTRIHVFASKGDPGVIPSLDLGSTAVMRVTPGLSSYSADPERAGESLVELMEFAKGKVAKDQRRDTEVRLMATAGLRMVEVGARERILESCRRILRSSGFRFKDDWATVIPGSDEGTYAWVAANYALGTLGSDPENTTGIIELGGASAQVTFSSSEALPPEYLRVLTFGKTTYKLYTNSFLHLGQNVAHESLQKIFYPRELKSSEESGRVGSLVDPCSPNGYSHGGNFSQCRSAALTQLLKEKDDCNYQLCHSGSTFIPKMQGNFIATENFFYTSKFFGLHPTSSLSDLMLAGEEFCEEDWLKTKEKYHLVNDEDLSRYCFSAAYIVALLHDSFGIPMDDRRIEYTNQVGDFQIEWALGAYIVQSTTSSEKSNWTTVTINGDFFVLLLASLLLVFAAWVVSKWKRPRTKTIYDLEKGRYIVTRVS</sequence>
<evidence type="ECO:0000256" key="1">
    <source>
        <dbReference type="ARBA" id="ARBA00009283"/>
    </source>
</evidence>